<feature type="transmembrane region" description="Helical" evidence="6">
    <location>
        <begin position="65"/>
        <end position="87"/>
    </location>
</feature>
<name>A0ABP3AW58_9LIST</name>
<protein>
    <submittedName>
        <fullName evidence="7">MATE efflux family protein</fullName>
    </submittedName>
</protein>
<evidence type="ECO:0000313" key="7">
    <source>
        <dbReference type="EMBL" id="EUJ28855.1"/>
    </source>
</evidence>
<feature type="transmembrane region" description="Helical" evidence="6">
    <location>
        <begin position="41"/>
        <end position="59"/>
    </location>
</feature>
<dbReference type="InterPro" id="IPR051327">
    <property type="entry name" value="MATE_MepA_subfamily"/>
</dbReference>
<comment type="subcellular location">
    <subcellularLocation>
        <location evidence="1">Cell membrane</location>
        <topology evidence="1">Multi-pass membrane protein</topology>
    </subcellularLocation>
</comment>
<keyword evidence="4 6" id="KW-1133">Transmembrane helix</keyword>
<sequence>MESKDAIQIMLLAAPTIGFQIVCGGLYQALGKARISFIISLMRQIICLVPLLLILPQFFGLNGVWYAFPIADVIAFSVCVLILSTTWGKVFNKSKVA</sequence>
<keyword evidence="3 6" id="KW-0812">Transmembrane</keyword>
<gene>
    <name evidence="7" type="ORF">MFLO_11944</name>
</gene>
<proteinExistence type="predicted"/>
<keyword evidence="8" id="KW-1185">Reference proteome</keyword>
<reference evidence="7 8" key="1">
    <citation type="journal article" date="2014" name="Int. J. Syst. Evol. Microbiol.">
        <title>Listeria floridensis sp. nov., Listeria aquatica sp. nov., Listeria cornellensis sp. nov., Listeria riparia sp. nov. and Listeria grandensis sp. nov., from agricultural and natural environments.</title>
        <authorList>
            <person name="den Bakker H.C."/>
            <person name="Warchocki S."/>
            <person name="Wright E.M."/>
            <person name="Allred A.F."/>
            <person name="Ahlstrom C."/>
            <person name="Manuel C.S."/>
            <person name="Stasiewicz M.J."/>
            <person name="Burrell A."/>
            <person name="Roof S."/>
            <person name="Strawn L."/>
            <person name="Fortes E.D."/>
            <person name="Nightingale K.K."/>
            <person name="Kephart D."/>
            <person name="Wiedmann M."/>
        </authorList>
    </citation>
    <scope>NUCLEOTIDE SEQUENCE [LARGE SCALE GENOMIC DNA]</scope>
    <source>
        <strain evidence="7 8">FSL S10-1187</strain>
    </source>
</reference>
<evidence type="ECO:0000313" key="8">
    <source>
        <dbReference type="Proteomes" id="UP000019249"/>
    </source>
</evidence>
<evidence type="ECO:0000256" key="3">
    <source>
        <dbReference type="ARBA" id="ARBA00022692"/>
    </source>
</evidence>
<accession>A0ABP3AW58</accession>
<dbReference type="EMBL" id="AODF01000027">
    <property type="protein sequence ID" value="EUJ28855.1"/>
    <property type="molecule type" value="Genomic_DNA"/>
</dbReference>
<evidence type="ECO:0000256" key="1">
    <source>
        <dbReference type="ARBA" id="ARBA00004651"/>
    </source>
</evidence>
<dbReference type="PANTHER" id="PTHR43823:SF3">
    <property type="entry name" value="MULTIDRUG EXPORT PROTEIN MEPA"/>
    <property type="match status" value="1"/>
</dbReference>
<keyword evidence="2" id="KW-1003">Cell membrane</keyword>
<evidence type="ECO:0000256" key="6">
    <source>
        <dbReference type="SAM" id="Phobius"/>
    </source>
</evidence>
<organism evidence="7 8">
    <name type="scientific">Listeria floridensis FSL S10-1187</name>
    <dbReference type="NCBI Taxonomy" id="1265817"/>
    <lineage>
        <taxon>Bacteria</taxon>
        <taxon>Bacillati</taxon>
        <taxon>Bacillota</taxon>
        <taxon>Bacilli</taxon>
        <taxon>Bacillales</taxon>
        <taxon>Listeriaceae</taxon>
        <taxon>Listeria</taxon>
    </lineage>
</organism>
<feature type="transmembrane region" description="Helical" evidence="6">
    <location>
        <begin position="6"/>
        <end position="29"/>
    </location>
</feature>
<evidence type="ECO:0000256" key="2">
    <source>
        <dbReference type="ARBA" id="ARBA00022475"/>
    </source>
</evidence>
<dbReference type="PANTHER" id="PTHR43823">
    <property type="entry name" value="SPORULATION PROTEIN YKVU"/>
    <property type="match status" value="1"/>
</dbReference>
<comment type="caution">
    <text evidence="7">The sequence shown here is derived from an EMBL/GenBank/DDBJ whole genome shotgun (WGS) entry which is preliminary data.</text>
</comment>
<dbReference type="Proteomes" id="UP000019249">
    <property type="component" value="Unassembled WGS sequence"/>
</dbReference>
<evidence type="ECO:0000256" key="5">
    <source>
        <dbReference type="ARBA" id="ARBA00023136"/>
    </source>
</evidence>
<keyword evidence="5 6" id="KW-0472">Membrane</keyword>
<evidence type="ECO:0000256" key="4">
    <source>
        <dbReference type="ARBA" id="ARBA00022989"/>
    </source>
</evidence>